<dbReference type="AlphaFoldDB" id="A0A8J5VGB3"/>
<organism evidence="2 3">
    <name type="scientific">Zizania palustris</name>
    <name type="common">Northern wild rice</name>
    <dbReference type="NCBI Taxonomy" id="103762"/>
    <lineage>
        <taxon>Eukaryota</taxon>
        <taxon>Viridiplantae</taxon>
        <taxon>Streptophyta</taxon>
        <taxon>Embryophyta</taxon>
        <taxon>Tracheophyta</taxon>
        <taxon>Spermatophyta</taxon>
        <taxon>Magnoliopsida</taxon>
        <taxon>Liliopsida</taxon>
        <taxon>Poales</taxon>
        <taxon>Poaceae</taxon>
        <taxon>BOP clade</taxon>
        <taxon>Oryzoideae</taxon>
        <taxon>Oryzeae</taxon>
        <taxon>Zizaniinae</taxon>
        <taxon>Zizania</taxon>
    </lineage>
</organism>
<accession>A0A8J5VGB3</accession>
<evidence type="ECO:0000313" key="2">
    <source>
        <dbReference type="EMBL" id="KAG8069197.1"/>
    </source>
</evidence>
<dbReference type="GO" id="GO:0005509">
    <property type="term" value="F:calcium ion binding"/>
    <property type="evidence" value="ECO:0007669"/>
    <property type="project" value="InterPro"/>
</dbReference>
<protein>
    <recommendedName>
        <fullName evidence="1">EF-hand domain-containing protein</fullName>
    </recommendedName>
</protein>
<dbReference type="OrthoDB" id="343296at2759"/>
<reference evidence="2" key="2">
    <citation type="submission" date="2021-02" db="EMBL/GenBank/DDBJ databases">
        <authorList>
            <person name="Kimball J.A."/>
            <person name="Haas M.W."/>
            <person name="Macchietto M."/>
            <person name="Kono T."/>
            <person name="Duquette J."/>
            <person name="Shao M."/>
        </authorList>
    </citation>
    <scope>NUCLEOTIDE SEQUENCE</scope>
    <source>
        <tissue evidence="2">Fresh leaf tissue</tissue>
    </source>
</reference>
<comment type="caution">
    <text evidence="2">The sequence shown here is derived from an EMBL/GenBank/DDBJ whole genome shotgun (WGS) entry which is preliminary data.</text>
</comment>
<dbReference type="Proteomes" id="UP000729402">
    <property type="component" value="Unassembled WGS sequence"/>
</dbReference>
<feature type="domain" description="EF-hand" evidence="1">
    <location>
        <begin position="61"/>
        <end position="80"/>
    </location>
</feature>
<sequence>MVVAAAPWVRHVVEKFRARLWEEGGEAGERGRGSHGGAGLCGGEISDVDIQRIAKELGESFTYQDIQEMVQEADRNGDGL</sequence>
<dbReference type="EMBL" id="JAAALK010000284">
    <property type="protein sequence ID" value="KAG8069197.1"/>
    <property type="molecule type" value="Genomic_DNA"/>
</dbReference>
<gene>
    <name evidence="2" type="ORF">GUJ93_ZPchr0005g15046</name>
</gene>
<dbReference type="PROSITE" id="PS50222">
    <property type="entry name" value="EF_HAND_2"/>
    <property type="match status" value="1"/>
</dbReference>
<dbReference type="InterPro" id="IPR002048">
    <property type="entry name" value="EF_hand_dom"/>
</dbReference>
<keyword evidence="3" id="KW-1185">Reference proteome</keyword>
<name>A0A8J5VGB3_ZIZPA</name>
<evidence type="ECO:0000259" key="1">
    <source>
        <dbReference type="PROSITE" id="PS50222"/>
    </source>
</evidence>
<evidence type="ECO:0000313" key="3">
    <source>
        <dbReference type="Proteomes" id="UP000729402"/>
    </source>
</evidence>
<proteinExistence type="predicted"/>
<reference evidence="2" key="1">
    <citation type="journal article" date="2021" name="bioRxiv">
        <title>Whole Genome Assembly and Annotation of Northern Wild Rice, Zizania palustris L., Supports a Whole Genome Duplication in the Zizania Genus.</title>
        <authorList>
            <person name="Haas M."/>
            <person name="Kono T."/>
            <person name="Macchietto M."/>
            <person name="Millas R."/>
            <person name="McGilp L."/>
            <person name="Shao M."/>
            <person name="Duquette J."/>
            <person name="Hirsch C.N."/>
            <person name="Kimball J."/>
        </authorList>
    </citation>
    <scope>NUCLEOTIDE SEQUENCE</scope>
    <source>
        <tissue evidence="2">Fresh leaf tissue</tissue>
    </source>
</reference>